<feature type="compositionally biased region" description="Polar residues" evidence="7">
    <location>
        <begin position="883"/>
        <end position="892"/>
    </location>
</feature>
<feature type="compositionally biased region" description="Low complexity" evidence="7">
    <location>
        <begin position="850"/>
        <end position="860"/>
    </location>
</feature>
<accession>A0A6A5SE12</accession>
<feature type="compositionally biased region" description="Basic and acidic residues" evidence="7">
    <location>
        <begin position="939"/>
        <end position="955"/>
    </location>
</feature>
<feature type="compositionally biased region" description="Acidic residues" evidence="7">
    <location>
        <begin position="755"/>
        <end position="764"/>
    </location>
</feature>
<dbReference type="Gene3D" id="2.30.310.10">
    <property type="entry name" value="ibrinogen binding protein from staphylococcus aureus domain"/>
    <property type="match status" value="1"/>
</dbReference>
<dbReference type="GO" id="GO:0005737">
    <property type="term" value="C:cytoplasm"/>
    <property type="evidence" value="ECO:0007669"/>
    <property type="project" value="UniProtKB-SubCell"/>
</dbReference>
<proteinExistence type="inferred from homology"/>
<evidence type="ECO:0000256" key="1">
    <source>
        <dbReference type="ARBA" id="ARBA00004496"/>
    </source>
</evidence>
<feature type="compositionally biased region" description="Acidic residues" evidence="7">
    <location>
        <begin position="861"/>
        <end position="871"/>
    </location>
</feature>
<feature type="compositionally biased region" description="Basic residues" evidence="7">
    <location>
        <begin position="1113"/>
        <end position="1128"/>
    </location>
</feature>
<dbReference type="GO" id="GO:1990112">
    <property type="term" value="C:RQC complex"/>
    <property type="evidence" value="ECO:0007669"/>
    <property type="project" value="TreeGrafter"/>
</dbReference>
<dbReference type="OrthoDB" id="207084at2759"/>
<dbReference type="EMBL" id="ML976120">
    <property type="protein sequence ID" value="KAF1937950.1"/>
    <property type="molecule type" value="Genomic_DNA"/>
</dbReference>
<evidence type="ECO:0000256" key="3">
    <source>
        <dbReference type="ARBA" id="ARBA00022490"/>
    </source>
</evidence>
<keyword evidence="3" id="KW-0963">Cytoplasm</keyword>
<gene>
    <name evidence="10" type="ORF">EJ02DRAFT_469304</name>
</gene>
<dbReference type="GO" id="GO:0043023">
    <property type="term" value="F:ribosomal large subunit binding"/>
    <property type="evidence" value="ECO:0007669"/>
    <property type="project" value="TreeGrafter"/>
</dbReference>
<dbReference type="InterPro" id="IPR051608">
    <property type="entry name" value="RQC_Subunit_NEMF"/>
</dbReference>
<feature type="region of interest" description="Disordered" evidence="7">
    <location>
        <begin position="435"/>
        <end position="472"/>
    </location>
</feature>
<feature type="region of interest" description="Disordered" evidence="7">
    <location>
        <begin position="174"/>
        <end position="193"/>
    </location>
</feature>
<feature type="region of interest" description="Disordered" evidence="7">
    <location>
        <begin position="1106"/>
        <end position="1128"/>
    </location>
</feature>
<organism evidence="10 11">
    <name type="scientific">Clathrospora elynae</name>
    <dbReference type="NCBI Taxonomy" id="706981"/>
    <lineage>
        <taxon>Eukaryota</taxon>
        <taxon>Fungi</taxon>
        <taxon>Dikarya</taxon>
        <taxon>Ascomycota</taxon>
        <taxon>Pezizomycotina</taxon>
        <taxon>Dothideomycetes</taxon>
        <taxon>Pleosporomycetidae</taxon>
        <taxon>Pleosporales</taxon>
        <taxon>Diademaceae</taxon>
        <taxon>Clathrospora</taxon>
    </lineage>
</organism>
<comment type="similarity">
    <text evidence="2">Belongs to the NEMF family.</text>
</comment>
<keyword evidence="11" id="KW-1185">Reference proteome</keyword>
<evidence type="ECO:0000256" key="4">
    <source>
        <dbReference type="ARBA" id="ARBA00023054"/>
    </source>
</evidence>
<feature type="domain" description="NFACT protein C-terminal" evidence="9">
    <location>
        <begin position="994"/>
        <end position="1099"/>
    </location>
</feature>
<feature type="region of interest" description="Disordered" evidence="7">
    <location>
        <begin position="706"/>
        <end position="988"/>
    </location>
</feature>
<dbReference type="GO" id="GO:0000049">
    <property type="term" value="F:tRNA binding"/>
    <property type="evidence" value="ECO:0007669"/>
    <property type="project" value="TreeGrafter"/>
</dbReference>
<feature type="compositionally biased region" description="Basic and acidic residues" evidence="7">
    <location>
        <begin position="715"/>
        <end position="727"/>
    </location>
</feature>
<protein>
    <recommendedName>
        <fullName evidence="5">Ribosome quality control complex subunit 2</fullName>
    </recommendedName>
</protein>
<dbReference type="Proteomes" id="UP000800038">
    <property type="component" value="Unassembled WGS sequence"/>
</dbReference>
<evidence type="ECO:0000256" key="6">
    <source>
        <dbReference type="SAM" id="Coils"/>
    </source>
</evidence>
<dbReference type="GO" id="GO:1990116">
    <property type="term" value="P:ribosome-associated ubiquitin-dependent protein catabolic process"/>
    <property type="evidence" value="ECO:0007669"/>
    <property type="project" value="TreeGrafter"/>
</dbReference>
<dbReference type="FunFam" id="2.30.310.10:FF:000003">
    <property type="entry name" value="Zinc knuckle domain containing protein"/>
    <property type="match status" value="1"/>
</dbReference>
<comment type="subcellular location">
    <subcellularLocation>
        <location evidence="1">Cytoplasm</location>
    </subcellularLocation>
</comment>
<name>A0A6A5SE12_9PLEO</name>
<dbReference type="Pfam" id="PF05833">
    <property type="entry name" value="NFACT_N"/>
    <property type="match status" value="1"/>
</dbReference>
<feature type="compositionally biased region" description="Acidic residues" evidence="7">
    <location>
        <begin position="979"/>
        <end position="988"/>
    </location>
</feature>
<dbReference type="Pfam" id="PF11923">
    <property type="entry name" value="NFACT-C"/>
    <property type="match status" value="1"/>
</dbReference>
<evidence type="ECO:0000259" key="8">
    <source>
        <dbReference type="Pfam" id="PF05670"/>
    </source>
</evidence>
<feature type="compositionally biased region" description="Basic residues" evidence="7">
    <location>
        <begin position="898"/>
        <end position="908"/>
    </location>
</feature>
<dbReference type="GO" id="GO:0072344">
    <property type="term" value="P:rescue of stalled ribosome"/>
    <property type="evidence" value="ECO:0007669"/>
    <property type="project" value="TreeGrafter"/>
</dbReference>
<dbReference type="Pfam" id="PF05670">
    <property type="entry name" value="NFACT-R_1"/>
    <property type="match status" value="1"/>
</dbReference>
<evidence type="ECO:0000313" key="11">
    <source>
        <dbReference type="Proteomes" id="UP000800038"/>
    </source>
</evidence>
<keyword evidence="4 6" id="KW-0175">Coiled coil</keyword>
<sequence>MKQRFSSLDVKVIAHELSAKLTSLRVTNVYDLSSRIFLIKFHKPDHREQLLIDSGFRCHLTEYARTTAAAPSAFVAKLRKYLKTRRITSIAQIGTDRILEFQFSDGLYRLYLEFYAGGNIVLTDADLNVLALLRNVDEGEEHERLRVGLQYNLSIRQNYGGAPELTRERVRQGLQKAIDRQQEQPATGKKAKKAGKDVLRKALAVSITECPPLLVDHALHVANFDSTLKPEQVLADDELLGKLVSVLQDARKITDEIAAPEQIKGYILAKPNPAAPKAEDEASDKSRLLYDDFHPFRPQQFENSDYTFLEFDGFNKAVDEFFSSIEGQKLESKLTEREQQAKKKLEKARKEHEDRLGGLQQVQETNFRKAEAILANVHRVTEATEAVNGLIRQGMDWVDIARLIEREQSQGNAVAQFIRLPLKLHENTITLLLDETTWDQGDGDEDEGNETSSVSEDSEDEDDSPKKKAAPVKVAAQSQLAIDIDLGLSAWANSTEYFDQKKTAADKEDRTLQASTRALKSHEKKVAEDLKKGLKQEKEVLRPVRKQQWFEKFIYFVSSDGYLVLGGKDAQQNEIIYRRFLRKGDVYVHADLKGAIPMIIKNKPDTPDAPIPPSTLSQAGNLSICSSEAWESKAVMSAWWVRSDQVSKTGQTGEFLPAGMFNVKGKKEFLPPAQLVVGLAVMFEISDSSKANHHKYRIQETAVSAAEMVPEPAENELKSAEAAKTDNSDDEDEFPDAKVDSGSEDDFPDARIEQTEESDAESEAEATASRSNPLQSGSANKDDDSDEEDVPAAAKESDGYVSNGPATKEDPQDDAGSVADTEQTSGTGHRHLSARERRMLRKGQIPELPQVPSEPAPAAEVADDDDGTSPEEDAKTPAKAPGTVTTQASKATNAPLPRGKRAKAKKQAAKYAAQDEEDRELAMRLLGSKSGQQAAETAAQEKRDKEEQAQADKQRRRDQHLRGQAAGKAAEEARRAALENDDDDDEGDEVLKTNLLNLDAFTGRPLPNDELLSAIPICAPWSALSAYKYKAKIQPGSTKRGKAVKEVLAIWDHAGKDVKALDKTAQDVERIWPKEIELIRGWKETEVVGVVPVSKVRVMIAGGRKGADIAKGKGGKKSARGGRGSKKK</sequence>
<dbReference type="PANTHER" id="PTHR15239:SF6">
    <property type="entry name" value="RIBOSOME QUALITY CONTROL COMPLEX SUBUNIT NEMF"/>
    <property type="match status" value="1"/>
</dbReference>
<feature type="coiled-coil region" evidence="6">
    <location>
        <begin position="331"/>
        <end position="362"/>
    </location>
</feature>
<dbReference type="InterPro" id="IPR021846">
    <property type="entry name" value="NFACT-C"/>
</dbReference>
<feature type="domain" description="NFACT RNA-binding" evidence="8">
    <location>
        <begin position="552"/>
        <end position="665"/>
    </location>
</feature>
<evidence type="ECO:0000256" key="2">
    <source>
        <dbReference type="ARBA" id="ARBA00008318"/>
    </source>
</evidence>
<evidence type="ECO:0000313" key="10">
    <source>
        <dbReference type="EMBL" id="KAF1937950.1"/>
    </source>
</evidence>
<evidence type="ECO:0000259" key="9">
    <source>
        <dbReference type="Pfam" id="PF11923"/>
    </source>
</evidence>
<feature type="compositionally biased region" description="Basic and acidic residues" evidence="7">
    <location>
        <begin position="969"/>
        <end position="978"/>
    </location>
</feature>
<dbReference type="PANTHER" id="PTHR15239">
    <property type="entry name" value="NUCLEAR EXPORT MEDIATOR FACTOR NEMF"/>
    <property type="match status" value="1"/>
</dbReference>
<dbReference type="AlphaFoldDB" id="A0A6A5SE12"/>
<evidence type="ECO:0000256" key="7">
    <source>
        <dbReference type="SAM" id="MobiDB-lite"/>
    </source>
</evidence>
<reference evidence="10" key="1">
    <citation type="journal article" date="2020" name="Stud. Mycol.">
        <title>101 Dothideomycetes genomes: a test case for predicting lifestyles and emergence of pathogens.</title>
        <authorList>
            <person name="Haridas S."/>
            <person name="Albert R."/>
            <person name="Binder M."/>
            <person name="Bloem J."/>
            <person name="Labutti K."/>
            <person name="Salamov A."/>
            <person name="Andreopoulos B."/>
            <person name="Baker S."/>
            <person name="Barry K."/>
            <person name="Bills G."/>
            <person name="Bluhm B."/>
            <person name="Cannon C."/>
            <person name="Castanera R."/>
            <person name="Culley D."/>
            <person name="Daum C."/>
            <person name="Ezra D."/>
            <person name="Gonzalez J."/>
            <person name="Henrissat B."/>
            <person name="Kuo A."/>
            <person name="Liang C."/>
            <person name="Lipzen A."/>
            <person name="Lutzoni F."/>
            <person name="Magnuson J."/>
            <person name="Mondo S."/>
            <person name="Nolan M."/>
            <person name="Ohm R."/>
            <person name="Pangilinan J."/>
            <person name="Park H.-J."/>
            <person name="Ramirez L."/>
            <person name="Alfaro M."/>
            <person name="Sun H."/>
            <person name="Tritt A."/>
            <person name="Yoshinaga Y."/>
            <person name="Zwiers L.-H."/>
            <person name="Turgeon B."/>
            <person name="Goodwin S."/>
            <person name="Spatafora J."/>
            <person name="Crous P."/>
            <person name="Grigoriev I."/>
        </authorList>
    </citation>
    <scope>NUCLEOTIDE SEQUENCE</scope>
    <source>
        <strain evidence="10">CBS 161.51</strain>
    </source>
</reference>
<evidence type="ECO:0000256" key="5">
    <source>
        <dbReference type="ARBA" id="ARBA00070414"/>
    </source>
</evidence>
<dbReference type="InterPro" id="IPR008532">
    <property type="entry name" value="NFACT_RNA-bd"/>
</dbReference>